<dbReference type="Pfam" id="PF00817">
    <property type="entry name" value="IMS"/>
    <property type="match status" value="1"/>
</dbReference>
<organism evidence="7 8">
    <name type="scientific">Photobacterium aphoticum</name>
    <dbReference type="NCBI Taxonomy" id="754436"/>
    <lineage>
        <taxon>Bacteria</taxon>
        <taxon>Pseudomonadati</taxon>
        <taxon>Pseudomonadota</taxon>
        <taxon>Gammaproteobacteria</taxon>
        <taxon>Vibrionales</taxon>
        <taxon>Vibrionaceae</taxon>
        <taxon>Photobacterium</taxon>
    </lineage>
</organism>
<sequence length="418" mass="46880">MFALVDANAFYCSAEQVFRPDWRGKPVIVLSNNDGCVVAANRQAKEAGVKKFKPYFEMRRLCEQKGVIACSSNYELYGDLSAKMMEVIGRFAPDQYVYSIDESFLSFQRCQQAIPDLAAHAHALRKAVWKECRLPVCVGMGSTLTLAKVANHAAKHISQYQGVCVLRQESERRAVLATMTAQDVWGIGARTAKRLRIMGIETALQLADLPPGLARKDFNVEIERTVRELNGEICKGWDEARADKQQIFSTRSVGERIVSEEALSQALCRQANIAAAKLRQQGSLCQVMMVFASNSPFDEKPVSRRFQYRFAYPTDDTCVMMQVIARAMADLFVPGVRFYKLGVGLIDLVDGQHAQFDLFDPQANNPALMQAFDGLNTKYGTGTVFVAAQGIAPKWAMRRDRLTPQYTTRWRDIPTIRC</sequence>
<keyword evidence="4" id="KW-0234">DNA repair</keyword>
<dbReference type="Gene3D" id="3.30.70.270">
    <property type="match status" value="1"/>
</dbReference>
<dbReference type="GO" id="GO:0003887">
    <property type="term" value="F:DNA-directed DNA polymerase activity"/>
    <property type="evidence" value="ECO:0007669"/>
    <property type="project" value="TreeGrafter"/>
</dbReference>
<dbReference type="Pfam" id="PF11799">
    <property type="entry name" value="IMS_C"/>
    <property type="match status" value="1"/>
</dbReference>
<evidence type="ECO:0000256" key="3">
    <source>
        <dbReference type="ARBA" id="ARBA00023199"/>
    </source>
</evidence>
<dbReference type="STRING" id="754436.JCM19237_6287"/>
<evidence type="ECO:0000256" key="1">
    <source>
        <dbReference type="ARBA" id="ARBA00010945"/>
    </source>
</evidence>
<accession>A0A090QMD2</accession>
<evidence type="ECO:0000256" key="2">
    <source>
        <dbReference type="ARBA" id="ARBA00022763"/>
    </source>
</evidence>
<dbReference type="PANTHER" id="PTHR11076:SF34">
    <property type="entry name" value="PROTEIN UMUC"/>
    <property type="match status" value="1"/>
</dbReference>
<dbReference type="InterPro" id="IPR043502">
    <property type="entry name" value="DNA/RNA_pol_sf"/>
</dbReference>
<comment type="similarity">
    <text evidence="1">Belongs to the DNA polymerase type-Y family.</text>
</comment>
<dbReference type="InterPro" id="IPR043128">
    <property type="entry name" value="Rev_trsase/Diguanyl_cyclase"/>
</dbReference>
<dbReference type="Gene3D" id="3.40.1170.60">
    <property type="match status" value="1"/>
</dbReference>
<dbReference type="GO" id="GO:0003684">
    <property type="term" value="F:damaged DNA binding"/>
    <property type="evidence" value="ECO:0007669"/>
    <property type="project" value="InterPro"/>
</dbReference>
<dbReference type="Gene3D" id="1.10.150.20">
    <property type="entry name" value="5' to 3' exonuclease, C-terminal subdomain"/>
    <property type="match status" value="1"/>
</dbReference>
<dbReference type="PROSITE" id="PS50173">
    <property type="entry name" value="UMUC"/>
    <property type="match status" value="1"/>
</dbReference>
<dbReference type="SUPFAM" id="SSF56672">
    <property type="entry name" value="DNA/RNA polymerases"/>
    <property type="match status" value="1"/>
</dbReference>
<gene>
    <name evidence="7" type="ORF">JCM19237_6287</name>
</gene>
<evidence type="ECO:0000313" key="8">
    <source>
        <dbReference type="Proteomes" id="UP000029227"/>
    </source>
</evidence>
<feature type="domain" description="UmuC" evidence="6">
    <location>
        <begin position="2"/>
        <end position="188"/>
    </location>
</feature>
<dbReference type="GO" id="GO:0006281">
    <property type="term" value="P:DNA repair"/>
    <property type="evidence" value="ECO:0007669"/>
    <property type="project" value="UniProtKB-KW"/>
</dbReference>
<protein>
    <submittedName>
        <fullName evidence="7">Error-prone, lesion bypass DNA polymerase V</fullName>
    </submittedName>
</protein>
<dbReference type="GO" id="GO:0005829">
    <property type="term" value="C:cytosol"/>
    <property type="evidence" value="ECO:0007669"/>
    <property type="project" value="TreeGrafter"/>
</dbReference>
<evidence type="ECO:0000259" key="6">
    <source>
        <dbReference type="PROSITE" id="PS50173"/>
    </source>
</evidence>
<dbReference type="InterPro" id="IPR025188">
    <property type="entry name" value="DUF4113"/>
</dbReference>
<dbReference type="InterPro" id="IPR001126">
    <property type="entry name" value="UmuC"/>
</dbReference>
<keyword evidence="3" id="KW-0741">SOS mutagenesis</keyword>
<dbReference type="InterPro" id="IPR050116">
    <property type="entry name" value="DNA_polymerase-Y"/>
</dbReference>
<dbReference type="AlphaFoldDB" id="A0A090QMD2"/>
<dbReference type="eggNOG" id="COG0389">
    <property type="taxonomic scope" value="Bacteria"/>
</dbReference>
<dbReference type="Proteomes" id="UP000029227">
    <property type="component" value="Unassembled WGS sequence"/>
</dbReference>
<dbReference type="Pfam" id="PF13438">
    <property type="entry name" value="DUF4113"/>
    <property type="match status" value="1"/>
</dbReference>
<evidence type="ECO:0000256" key="5">
    <source>
        <dbReference type="ARBA" id="ARBA00023236"/>
    </source>
</evidence>
<dbReference type="PANTHER" id="PTHR11076">
    <property type="entry name" value="DNA REPAIR POLYMERASE UMUC / TRANSFERASE FAMILY MEMBER"/>
    <property type="match status" value="1"/>
</dbReference>
<keyword evidence="2" id="KW-0227">DNA damage</keyword>
<comment type="caution">
    <text evidence="7">The sequence shown here is derived from an EMBL/GenBank/DDBJ whole genome shotgun (WGS) entry which is preliminary data.</text>
</comment>
<evidence type="ECO:0000256" key="4">
    <source>
        <dbReference type="ARBA" id="ARBA00023204"/>
    </source>
</evidence>
<evidence type="ECO:0000313" key="7">
    <source>
        <dbReference type="EMBL" id="GAL03393.1"/>
    </source>
</evidence>
<dbReference type="InterPro" id="IPR017961">
    <property type="entry name" value="DNA_pol_Y-fam_little_finger"/>
</dbReference>
<proteinExistence type="inferred from homology"/>
<dbReference type="EMBL" id="BBMN01000002">
    <property type="protein sequence ID" value="GAL03393.1"/>
    <property type="molecule type" value="Genomic_DNA"/>
</dbReference>
<dbReference type="GO" id="GO:0009432">
    <property type="term" value="P:SOS response"/>
    <property type="evidence" value="ECO:0007669"/>
    <property type="project" value="UniProtKB-KW"/>
</dbReference>
<reference evidence="7 8" key="1">
    <citation type="journal article" date="2014" name="Genome Announc.">
        <title>Draft Genome Sequences of Two Vibrionaceae Species, Vibrio ponticus C121 and Photobacterium aphoticum C119, Isolated as Coral Reef Microbiota.</title>
        <authorList>
            <person name="Al-saari N."/>
            <person name="Meirelles P.M."/>
            <person name="Mino S."/>
            <person name="Suda W."/>
            <person name="Oshima K."/>
            <person name="Hattori M."/>
            <person name="Ohkuma M."/>
            <person name="Thompson F.L."/>
            <person name="Gomez-Gil B."/>
            <person name="Sawabe T."/>
            <person name="Sawabe T."/>
        </authorList>
    </citation>
    <scope>NUCLEOTIDE SEQUENCE [LARGE SCALE GENOMIC DNA]</scope>
    <source>
        <strain evidence="7 8">JCM 19237</strain>
    </source>
</reference>
<name>A0A090QMD2_9GAMM</name>
<dbReference type="GO" id="GO:0042276">
    <property type="term" value="P:error-prone translesion synthesis"/>
    <property type="evidence" value="ECO:0007669"/>
    <property type="project" value="TreeGrafter"/>
</dbReference>
<dbReference type="CDD" id="cd01700">
    <property type="entry name" value="PolY_Pol_V_umuC"/>
    <property type="match status" value="1"/>
</dbReference>
<keyword evidence="5" id="KW-0742">SOS response</keyword>